<keyword evidence="8" id="KW-1185">Reference proteome</keyword>
<dbReference type="Proteomes" id="UP001365405">
    <property type="component" value="Unassembled WGS sequence"/>
</dbReference>
<keyword evidence="7" id="KW-0121">Carboxypeptidase</keyword>
<evidence type="ECO:0000313" key="8">
    <source>
        <dbReference type="Proteomes" id="UP001365405"/>
    </source>
</evidence>
<keyword evidence="7" id="KW-0645">Protease</keyword>
<evidence type="ECO:0000259" key="6">
    <source>
        <dbReference type="Pfam" id="PF07687"/>
    </source>
</evidence>
<dbReference type="InterPro" id="IPR002933">
    <property type="entry name" value="Peptidase_M20"/>
</dbReference>
<dbReference type="Pfam" id="PF01546">
    <property type="entry name" value="Peptidase_M20"/>
    <property type="match status" value="1"/>
</dbReference>
<dbReference type="PANTHER" id="PTHR43808">
    <property type="entry name" value="ACETYLORNITHINE DEACETYLASE"/>
    <property type="match status" value="1"/>
</dbReference>
<dbReference type="Pfam" id="PF07687">
    <property type="entry name" value="M20_dimer"/>
    <property type="match status" value="1"/>
</dbReference>
<keyword evidence="2" id="KW-0479">Metal-binding</keyword>
<dbReference type="InterPro" id="IPR001261">
    <property type="entry name" value="ArgE/DapE_CS"/>
</dbReference>
<dbReference type="Gene3D" id="3.30.70.360">
    <property type="match status" value="1"/>
</dbReference>
<evidence type="ECO:0000256" key="1">
    <source>
        <dbReference type="ARBA" id="ARBA00001947"/>
    </source>
</evidence>
<evidence type="ECO:0000313" key="7">
    <source>
        <dbReference type="EMBL" id="MEK8049743.1"/>
    </source>
</evidence>
<evidence type="ECO:0000256" key="4">
    <source>
        <dbReference type="ARBA" id="ARBA00022833"/>
    </source>
</evidence>
<organism evidence="7 8">
    <name type="scientific">Pseudaquabacterium inlustre</name>
    <dbReference type="NCBI Taxonomy" id="2984192"/>
    <lineage>
        <taxon>Bacteria</taxon>
        <taxon>Pseudomonadati</taxon>
        <taxon>Pseudomonadota</taxon>
        <taxon>Betaproteobacteria</taxon>
        <taxon>Burkholderiales</taxon>
        <taxon>Sphaerotilaceae</taxon>
        <taxon>Pseudaquabacterium</taxon>
    </lineage>
</organism>
<dbReference type="InterPro" id="IPR036264">
    <property type="entry name" value="Bact_exopeptidase_dim_dom"/>
</dbReference>
<evidence type="ECO:0000256" key="3">
    <source>
        <dbReference type="ARBA" id="ARBA00022801"/>
    </source>
</evidence>
<keyword evidence="4" id="KW-0862">Zinc</keyword>
<feature type="chain" id="PRO_5046709743" evidence="5">
    <location>
        <begin position="42"/>
        <end position="431"/>
    </location>
</feature>
<keyword evidence="3" id="KW-0378">Hydrolase</keyword>
<dbReference type="NCBIfam" id="NF004788">
    <property type="entry name" value="PRK06133.1"/>
    <property type="match status" value="1"/>
</dbReference>
<proteinExistence type="predicted"/>
<name>A0ABU9CDG2_9BURK</name>
<dbReference type="InterPro" id="IPR006311">
    <property type="entry name" value="TAT_signal"/>
</dbReference>
<evidence type="ECO:0000256" key="5">
    <source>
        <dbReference type="SAM" id="SignalP"/>
    </source>
</evidence>
<feature type="domain" description="Peptidase M20 dimerisation" evidence="6">
    <location>
        <begin position="229"/>
        <end position="322"/>
    </location>
</feature>
<evidence type="ECO:0000256" key="2">
    <source>
        <dbReference type="ARBA" id="ARBA00022723"/>
    </source>
</evidence>
<feature type="signal peptide" evidence="5">
    <location>
        <begin position="1"/>
        <end position="41"/>
    </location>
</feature>
<dbReference type="InterPro" id="IPR050072">
    <property type="entry name" value="Peptidase_M20A"/>
</dbReference>
<dbReference type="CDD" id="cd03885">
    <property type="entry name" value="M20_CPDG2"/>
    <property type="match status" value="1"/>
</dbReference>
<dbReference type="InterPro" id="IPR011650">
    <property type="entry name" value="Peptidase_M20_dimer"/>
</dbReference>
<comment type="caution">
    <text evidence="7">The sequence shown here is derived from an EMBL/GenBank/DDBJ whole genome shotgun (WGS) entry which is preliminary data.</text>
</comment>
<sequence>MTRTPTRTPSRFTGSRPAHLARRTLVALAAWSALALPAAQAAPDAALLAAARGAQPAVMQTLREMVAIESGTMDAPGLARMTDYAEKRLRALGGQVERKPATAGHSELLSARFTGTGQRKLMLMAHLDTIYWPGELTKSPIKEENGRLYGPGIADDKGGVAMILHGLEILRAQGWKDYAQITVLFNGDEESGSPGSGEAIAALADQHDVVLSFEPTTAQDPGVLLAAAGVGEILMKVKGRASHAGAAPQLGRNAALELSHQMLATADIAKGIPGAQLNWTTMKSGNVRNQIPDSAEAGADVRLTRPDAAEKLLAAVQAKVAEGQRVPDTEVSVALRVGRPPFVGGPRTQALAERARAIAAELGDGKPLGIHPLTGGGTDAGFANRSGKAVVLESLGLPGWGYHAKDEYIQIDQIVPRLYLVTRLITELGKN</sequence>
<keyword evidence="5" id="KW-0732">Signal</keyword>
<dbReference type="EMBL" id="JBBUTH010000003">
    <property type="protein sequence ID" value="MEK8049743.1"/>
    <property type="molecule type" value="Genomic_DNA"/>
</dbReference>
<dbReference type="InterPro" id="IPR017150">
    <property type="entry name" value="Pept_M20_glutamate_carboxypep"/>
</dbReference>
<protein>
    <submittedName>
        <fullName evidence="7">Glutamate carboxypeptidase</fullName>
    </submittedName>
</protein>
<gene>
    <name evidence="7" type="ORF">AACH10_05810</name>
</gene>
<dbReference type="GO" id="GO:0004180">
    <property type="term" value="F:carboxypeptidase activity"/>
    <property type="evidence" value="ECO:0007669"/>
    <property type="project" value="UniProtKB-KW"/>
</dbReference>
<comment type="cofactor">
    <cofactor evidence="1">
        <name>Zn(2+)</name>
        <dbReference type="ChEBI" id="CHEBI:29105"/>
    </cofactor>
</comment>
<reference evidence="7 8" key="1">
    <citation type="submission" date="2024-04" db="EMBL/GenBank/DDBJ databases">
        <title>Novel species of the genus Ideonella isolated from streams.</title>
        <authorList>
            <person name="Lu H."/>
        </authorList>
    </citation>
    <scope>NUCLEOTIDE SEQUENCE [LARGE SCALE GENOMIC DNA]</scope>
    <source>
        <strain evidence="7 8">DXS22W</strain>
    </source>
</reference>
<dbReference type="SUPFAM" id="SSF55031">
    <property type="entry name" value="Bacterial exopeptidase dimerisation domain"/>
    <property type="match status" value="1"/>
</dbReference>
<dbReference type="PANTHER" id="PTHR43808:SF10">
    <property type="entry name" value="BLL3749 PROTEIN"/>
    <property type="match status" value="1"/>
</dbReference>
<dbReference type="PROSITE" id="PS00759">
    <property type="entry name" value="ARGE_DAPE_CPG2_2"/>
    <property type="match status" value="1"/>
</dbReference>
<dbReference type="Gene3D" id="3.40.630.10">
    <property type="entry name" value="Zn peptidases"/>
    <property type="match status" value="1"/>
</dbReference>
<accession>A0ABU9CDG2</accession>
<dbReference type="PROSITE" id="PS51318">
    <property type="entry name" value="TAT"/>
    <property type="match status" value="1"/>
</dbReference>
<dbReference type="SUPFAM" id="SSF53187">
    <property type="entry name" value="Zn-dependent exopeptidases"/>
    <property type="match status" value="1"/>
</dbReference>
<dbReference type="PIRSF" id="PIRSF037238">
    <property type="entry name" value="Carboxypeptidase_G2"/>
    <property type="match status" value="1"/>
</dbReference>
<dbReference type="RefSeq" id="WP_341409423.1">
    <property type="nucleotide sequence ID" value="NZ_JBBUTH010000003.1"/>
</dbReference>